<evidence type="ECO:0000313" key="2">
    <source>
        <dbReference type="EMBL" id="AFM12686.1"/>
    </source>
</evidence>
<dbReference type="STRING" id="869212.Turpa_2040"/>
<evidence type="ECO:0000313" key="3">
    <source>
        <dbReference type="Proteomes" id="UP000006048"/>
    </source>
</evidence>
<keyword evidence="3" id="KW-1185">Reference proteome</keyword>
<dbReference type="InterPro" id="IPR037997">
    <property type="entry name" value="Dgk1-like"/>
</dbReference>
<feature type="transmembrane region" description="Helical" evidence="1">
    <location>
        <begin position="158"/>
        <end position="179"/>
    </location>
</feature>
<dbReference type="OrthoDB" id="340244at2"/>
<evidence type="ECO:0000256" key="1">
    <source>
        <dbReference type="SAM" id="Phobius"/>
    </source>
</evidence>
<feature type="transmembrane region" description="Helical" evidence="1">
    <location>
        <begin position="227"/>
        <end position="251"/>
    </location>
</feature>
<dbReference type="HOGENOM" id="CLU_031477_3_0_12"/>
<organism evidence="2 3">
    <name type="scientific">Turneriella parva (strain ATCC BAA-1111 / DSM 21527 / NCTC 11395 / H)</name>
    <name type="common">Leptospira parva</name>
    <dbReference type="NCBI Taxonomy" id="869212"/>
    <lineage>
        <taxon>Bacteria</taxon>
        <taxon>Pseudomonadati</taxon>
        <taxon>Spirochaetota</taxon>
        <taxon>Spirochaetia</taxon>
        <taxon>Leptospirales</taxon>
        <taxon>Leptospiraceae</taxon>
        <taxon>Turneriella</taxon>
    </lineage>
</organism>
<keyword evidence="1" id="KW-1133">Transmembrane helix</keyword>
<reference evidence="2 3" key="1">
    <citation type="submission" date="2012-06" db="EMBL/GenBank/DDBJ databases">
        <title>The complete chromosome of genome of Turneriella parva DSM 21527.</title>
        <authorList>
            <consortium name="US DOE Joint Genome Institute (JGI-PGF)"/>
            <person name="Lucas S."/>
            <person name="Han J."/>
            <person name="Lapidus A."/>
            <person name="Bruce D."/>
            <person name="Goodwin L."/>
            <person name="Pitluck S."/>
            <person name="Peters L."/>
            <person name="Kyrpides N."/>
            <person name="Mavromatis K."/>
            <person name="Ivanova N."/>
            <person name="Mikhailova N."/>
            <person name="Chertkov O."/>
            <person name="Detter J.C."/>
            <person name="Tapia R."/>
            <person name="Han C."/>
            <person name="Land M."/>
            <person name="Hauser L."/>
            <person name="Markowitz V."/>
            <person name="Cheng J.-F."/>
            <person name="Hugenholtz P."/>
            <person name="Woyke T."/>
            <person name="Wu D."/>
            <person name="Gronow S."/>
            <person name="Wellnitz S."/>
            <person name="Brambilla E."/>
            <person name="Klenk H.-P."/>
            <person name="Eisen J.A."/>
        </authorList>
    </citation>
    <scope>NUCLEOTIDE SEQUENCE [LARGE SCALE GENOMIC DNA]</scope>
    <source>
        <strain evidence="3">ATCC BAA-1111 / DSM 21527 / NCTC 11395 / H</strain>
    </source>
</reference>
<proteinExistence type="predicted"/>
<keyword evidence="1" id="KW-0472">Membrane</keyword>
<gene>
    <name evidence="2" type="ordered locus">Turpa_2040</name>
</gene>
<dbReference type="AlphaFoldDB" id="I4B5X9"/>
<dbReference type="PANTHER" id="PTHR31303">
    <property type="entry name" value="CTP-DEPENDENT DIACYLGLYCEROL KINASE 1"/>
    <property type="match status" value="1"/>
</dbReference>
<protein>
    <submittedName>
        <fullName evidence="2">Phosphatidate cytidylyltransferase</fullName>
    </submittedName>
</protein>
<keyword evidence="2" id="KW-0548">Nucleotidyltransferase</keyword>
<keyword evidence="2" id="KW-0808">Transferase</keyword>
<sequence>MPAEQKKLFSKDNQAGDKFNYARKLFHLIGLVIPVGYFFTWLDPVSPWQFKETTRSLIFWITGVITIFFLVIEFLRFRFKLWQDLFVKVAGPMLKGKELNKMHGSVPYILALCLVVGFFPRDIAILSILFLTFGDPAAALVGGKYGTIRFYNGKSLQGTLGGIGGAFFSGLVFLLLLSATGVASDFVLWDTHGVRLENWLTLCIGAISALLIEFVSHEGLLDDNLTIPVGASLIMIGAHALFAGQNLAAYFNPIQDLLRTIH</sequence>
<keyword evidence="1" id="KW-0812">Transmembrane</keyword>
<dbReference type="EMBL" id="CP002959">
    <property type="protein sequence ID" value="AFM12686.1"/>
    <property type="molecule type" value="Genomic_DNA"/>
</dbReference>
<name>I4B5X9_TURPD</name>
<dbReference type="KEGG" id="tpx:Turpa_2040"/>
<dbReference type="PANTHER" id="PTHR31303:SF1">
    <property type="entry name" value="CTP-DEPENDENT DIACYLGLYCEROL KINASE 1"/>
    <property type="match status" value="1"/>
</dbReference>
<dbReference type="RefSeq" id="WP_014803192.1">
    <property type="nucleotide sequence ID" value="NC_018020.1"/>
</dbReference>
<accession>I4B5X9</accession>
<dbReference type="GO" id="GO:0016779">
    <property type="term" value="F:nucleotidyltransferase activity"/>
    <property type="evidence" value="ECO:0007669"/>
    <property type="project" value="UniProtKB-KW"/>
</dbReference>
<feature type="transmembrane region" description="Helical" evidence="1">
    <location>
        <begin position="57"/>
        <end position="75"/>
    </location>
</feature>
<dbReference type="GO" id="GO:0004143">
    <property type="term" value="F:ATP-dependent diacylglycerol kinase activity"/>
    <property type="evidence" value="ECO:0007669"/>
    <property type="project" value="InterPro"/>
</dbReference>
<feature type="transmembrane region" description="Helical" evidence="1">
    <location>
        <begin position="102"/>
        <end position="119"/>
    </location>
</feature>
<dbReference type="Proteomes" id="UP000006048">
    <property type="component" value="Chromosome"/>
</dbReference>
<feature type="transmembrane region" description="Helical" evidence="1">
    <location>
        <begin position="125"/>
        <end position="146"/>
    </location>
</feature>
<feature type="transmembrane region" description="Helical" evidence="1">
    <location>
        <begin position="21"/>
        <end position="42"/>
    </location>
</feature>